<dbReference type="Pfam" id="PF04909">
    <property type="entry name" value="Amidohydro_2"/>
    <property type="match status" value="1"/>
</dbReference>
<dbReference type="RefSeq" id="WP_125406920.1">
    <property type="nucleotide sequence ID" value="NZ_JBEHHI010000002.1"/>
</dbReference>
<protein>
    <submittedName>
        <fullName evidence="2">2-pyrone-4,6-dicarboxylate lactonase</fullName>
    </submittedName>
</protein>
<dbReference type="SUPFAM" id="SSF51556">
    <property type="entry name" value="Metallo-dependent hydrolases"/>
    <property type="match status" value="1"/>
</dbReference>
<name>A0ABV3XTR8_9RHOB</name>
<keyword evidence="3" id="KW-1185">Reference proteome</keyword>
<reference evidence="2 3" key="1">
    <citation type="submission" date="2024-06" db="EMBL/GenBank/DDBJ databases">
        <title>Genome of Rhodovulum iodosum, a marine photoferrotroph.</title>
        <authorList>
            <person name="Bianchini G."/>
            <person name="Nikeleit V."/>
            <person name="Kappler A."/>
            <person name="Bryce C."/>
            <person name="Sanchez-Baracaldo P."/>
        </authorList>
    </citation>
    <scope>NUCLEOTIDE SEQUENCE [LARGE SCALE GENOMIC DNA]</scope>
    <source>
        <strain evidence="2 3">UT/N1</strain>
    </source>
</reference>
<feature type="domain" description="Amidohydrolase-related" evidence="1">
    <location>
        <begin position="22"/>
        <end position="282"/>
    </location>
</feature>
<dbReference type="InterPro" id="IPR032466">
    <property type="entry name" value="Metal_Hydrolase"/>
</dbReference>
<dbReference type="PANTHER" id="PTHR35563:SF2">
    <property type="entry name" value="BARREL METAL-DEPENDENT HYDROLASE, PUTATIVE (AFU_ORTHOLOGUE AFUA_1G16240)-RELATED"/>
    <property type="match status" value="1"/>
</dbReference>
<organism evidence="2 3">
    <name type="scientific">Rhodovulum iodosum</name>
    <dbReference type="NCBI Taxonomy" id="68291"/>
    <lineage>
        <taxon>Bacteria</taxon>
        <taxon>Pseudomonadati</taxon>
        <taxon>Pseudomonadota</taxon>
        <taxon>Alphaproteobacteria</taxon>
        <taxon>Rhodobacterales</taxon>
        <taxon>Paracoccaceae</taxon>
        <taxon>Rhodovulum</taxon>
    </lineage>
</organism>
<accession>A0ABV3XTR8</accession>
<dbReference type="Gene3D" id="3.20.20.140">
    <property type="entry name" value="Metal-dependent hydrolases"/>
    <property type="match status" value="1"/>
</dbReference>
<dbReference type="InterPro" id="IPR052358">
    <property type="entry name" value="Aro_Compnd_Degr_Hydrolases"/>
</dbReference>
<evidence type="ECO:0000313" key="2">
    <source>
        <dbReference type="EMBL" id="MEX5728722.1"/>
    </source>
</evidence>
<proteinExistence type="predicted"/>
<comment type="caution">
    <text evidence="2">The sequence shown here is derived from an EMBL/GenBank/DDBJ whole genome shotgun (WGS) entry which is preliminary data.</text>
</comment>
<evidence type="ECO:0000313" key="3">
    <source>
        <dbReference type="Proteomes" id="UP001560019"/>
    </source>
</evidence>
<dbReference type="PANTHER" id="PTHR35563">
    <property type="entry name" value="BARREL METAL-DEPENDENT HYDROLASE, PUTATIVE (AFU_ORTHOLOGUE AFUA_1G16240)-RELATED"/>
    <property type="match status" value="1"/>
</dbReference>
<dbReference type="Proteomes" id="UP001560019">
    <property type="component" value="Unassembled WGS sequence"/>
</dbReference>
<sequence>MRTCLPPRPPRRPGRTVPTGLIDAHCHIVGPADRFALAQGRAYTAPDAPLEQYLALREALGISRSVVVQPGAHGFDNAVTLDAIARMGESARGIAVVPLDVSEGVLADYDAGGIRGVRLSSMLRGASGTEGMQQLAHKIAPRGWHILFHLHDADEILELEKAIRASPVPIMLDHMARTTGDMGPGSAAFGCLLRLLEDCDHVWTKICSWYRLSSRPDWTDMAPLAQAVLDTAPDRVVWGSNWPHVMLFDGPVPDDAALLDQAIDWFGPHARQVLVDNPARLYFPGD</sequence>
<evidence type="ECO:0000259" key="1">
    <source>
        <dbReference type="Pfam" id="PF04909"/>
    </source>
</evidence>
<dbReference type="EMBL" id="JBEHHI010000002">
    <property type="protein sequence ID" value="MEX5728722.1"/>
    <property type="molecule type" value="Genomic_DNA"/>
</dbReference>
<dbReference type="InterPro" id="IPR006680">
    <property type="entry name" value="Amidohydro-rel"/>
</dbReference>
<gene>
    <name evidence="2" type="ORF">Ga0609869_002075</name>
</gene>